<organism evidence="4 5">
    <name type="scientific">Clathrus columnatus</name>
    <dbReference type="NCBI Taxonomy" id="1419009"/>
    <lineage>
        <taxon>Eukaryota</taxon>
        <taxon>Fungi</taxon>
        <taxon>Dikarya</taxon>
        <taxon>Basidiomycota</taxon>
        <taxon>Agaricomycotina</taxon>
        <taxon>Agaricomycetes</taxon>
        <taxon>Phallomycetidae</taxon>
        <taxon>Phallales</taxon>
        <taxon>Clathraceae</taxon>
        <taxon>Clathrus</taxon>
    </lineage>
</organism>
<protein>
    <recommendedName>
        <fullName evidence="6">NAD(P)-binding protein</fullName>
    </recommendedName>
</protein>
<evidence type="ECO:0000313" key="5">
    <source>
        <dbReference type="Proteomes" id="UP001050691"/>
    </source>
</evidence>
<dbReference type="PANTHER" id="PTHR43477">
    <property type="entry name" value="DIHYDROANTICAPSIN 7-DEHYDROGENASE"/>
    <property type="match status" value="1"/>
</dbReference>
<evidence type="ECO:0000313" key="4">
    <source>
        <dbReference type="EMBL" id="GJJ14165.1"/>
    </source>
</evidence>
<keyword evidence="2" id="KW-0521">NADP</keyword>
<proteinExistence type="inferred from homology"/>
<dbReference type="InterPro" id="IPR002347">
    <property type="entry name" value="SDR_fam"/>
</dbReference>
<keyword evidence="3" id="KW-0560">Oxidoreductase</keyword>
<dbReference type="SUPFAM" id="SSF51735">
    <property type="entry name" value="NAD(P)-binding Rossmann-fold domains"/>
    <property type="match status" value="1"/>
</dbReference>
<evidence type="ECO:0000256" key="1">
    <source>
        <dbReference type="ARBA" id="ARBA00006484"/>
    </source>
</evidence>
<accession>A0AAV5AMU2</accession>
<keyword evidence="5" id="KW-1185">Reference proteome</keyword>
<dbReference type="AlphaFoldDB" id="A0AAV5AMU2"/>
<dbReference type="InterPro" id="IPR036291">
    <property type="entry name" value="NAD(P)-bd_dom_sf"/>
</dbReference>
<dbReference type="EMBL" id="BPWL01000009">
    <property type="protein sequence ID" value="GJJ14165.1"/>
    <property type="molecule type" value="Genomic_DNA"/>
</dbReference>
<evidence type="ECO:0000256" key="3">
    <source>
        <dbReference type="ARBA" id="ARBA00023002"/>
    </source>
</evidence>
<reference evidence="4" key="1">
    <citation type="submission" date="2021-10" db="EMBL/GenBank/DDBJ databases">
        <title>De novo Genome Assembly of Clathrus columnatus (Basidiomycota, Fungi) Using Illumina and Nanopore Sequence Data.</title>
        <authorList>
            <person name="Ogiso-Tanaka E."/>
            <person name="Itagaki H."/>
            <person name="Hosoya T."/>
            <person name="Hosaka K."/>
        </authorList>
    </citation>
    <scope>NUCLEOTIDE SEQUENCE</scope>
    <source>
        <strain evidence="4">MO-923</strain>
    </source>
</reference>
<name>A0AAV5AMU2_9AGAM</name>
<dbReference type="GO" id="GO:0016491">
    <property type="term" value="F:oxidoreductase activity"/>
    <property type="evidence" value="ECO:0007669"/>
    <property type="project" value="UniProtKB-KW"/>
</dbReference>
<dbReference type="PRINTS" id="PR00081">
    <property type="entry name" value="GDHRDH"/>
</dbReference>
<evidence type="ECO:0000256" key="2">
    <source>
        <dbReference type="ARBA" id="ARBA00022857"/>
    </source>
</evidence>
<dbReference type="Gene3D" id="3.40.50.720">
    <property type="entry name" value="NAD(P)-binding Rossmann-like Domain"/>
    <property type="match status" value="1"/>
</dbReference>
<evidence type="ECO:0008006" key="6">
    <source>
        <dbReference type="Google" id="ProtNLM"/>
    </source>
</evidence>
<dbReference type="InterPro" id="IPR051122">
    <property type="entry name" value="SDR_DHRS6-like"/>
</dbReference>
<gene>
    <name evidence="4" type="ORF">Clacol_008425</name>
</gene>
<comment type="similarity">
    <text evidence="1">Belongs to the short-chain dehydrogenases/reductases (SDR) family.</text>
</comment>
<sequence>MATLEGKIILIFGGSSGLGHSAAEASLKSKASRVIISSSKPEKVSNAVNRLKSANLGDGQIEGHVVDVTDAEALKSFLNQIGEVDHVIWSSGDRLPLGFPNLELDAMKSTLSTAFDVRFWGAIIVAQHAKIRPKGSLTLTVGSVVVKPKQTWTVAAGVMGAVDSITRGLAVDLAPIRVNCICPGVIKTELWDGMPPDKREQFYATVAGNLLLKYVPEPNEVAEAYLFLMKCDYITGQRIQIDGGYSLV</sequence>
<dbReference type="Proteomes" id="UP001050691">
    <property type="component" value="Unassembled WGS sequence"/>
</dbReference>
<dbReference type="PANTHER" id="PTHR43477:SF1">
    <property type="entry name" value="DIHYDROANTICAPSIN 7-DEHYDROGENASE"/>
    <property type="match status" value="1"/>
</dbReference>
<comment type="caution">
    <text evidence="4">The sequence shown here is derived from an EMBL/GenBank/DDBJ whole genome shotgun (WGS) entry which is preliminary data.</text>
</comment>
<dbReference type="InterPro" id="IPR057571">
    <property type="entry name" value="SDR_PhqE-like"/>
</dbReference>
<dbReference type="Pfam" id="PF23441">
    <property type="entry name" value="SDR"/>
    <property type="match status" value="1"/>
</dbReference>